<keyword evidence="2" id="KW-1185">Reference proteome</keyword>
<sequence>MIRAYLRRPVVGGVYAYRNNRTGELLVLSTPNLEGTKNQFDFSRQTESCVHMKLQDAWREYGAGAFELVVLEELKKKEDQTDREFRKDLEVLLELWKGKLEDESRRTGGEGKDGYCG</sequence>
<reference evidence="1 2" key="1">
    <citation type="submission" date="2017-04" db="EMBL/GenBank/DDBJ databases">
        <authorList>
            <person name="Afonso C.L."/>
            <person name="Miller P.J."/>
            <person name="Scott M.A."/>
            <person name="Spackman E."/>
            <person name="Goraichik I."/>
            <person name="Dimitrov K.M."/>
            <person name="Suarez D.L."/>
            <person name="Swayne D.E."/>
        </authorList>
    </citation>
    <scope>NUCLEOTIDE SEQUENCE [LARGE SCALE GENOMIC DNA]</scope>
    <source>
        <strain evidence="1 2">DSM 12816</strain>
    </source>
</reference>
<organism evidence="1 2">
    <name type="scientific">Papillibacter cinnamivorans DSM 12816</name>
    <dbReference type="NCBI Taxonomy" id="1122930"/>
    <lineage>
        <taxon>Bacteria</taxon>
        <taxon>Bacillati</taxon>
        <taxon>Bacillota</taxon>
        <taxon>Clostridia</taxon>
        <taxon>Eubacteriales</taxon>
        <taxon>Oscillospiraceae</taxon>
        <taxon>Papillibacter</taxon>
    </lineage>
</organism>
<accession>A0A1W2A6C5</accession>
<name>A0A1W2A6C5_9FIRM</name>
<evidence type="ECO:0000313" key="2">
    <source>
        <dbReference type="Proteomes" id="UP000192790"/>
    </source>
</evidence>
<dbReference type="STRING" id="1122930.SAMN02745168_1561"/>
<dbReference type="Proteomes" id="UP000192790">
    <property type="component" value="Unassembled WGS sequence"/>
</dbReference>
<dbReference type="CDD" id="cd10451">
    <property type="entry name" value="GIY-YIG_LuxR_like"/>
    <property type="match status" value="1"/>
</dbReference>
<gene>
    <name evidence="1" type="ORF">SAMN02745168_1561</name>
</gene>
<protein>
    <recommendedName>
        <fullName evidence="3">GIY-YIG nuclease family protein</fullName>
    </recommendedName>
</protein>
<dbReference type="AlphaFoldDB" id="A0A1W2A6C5"/>
<dbReference type="Gene3D" id="3.40.1440.10">
    <property type="entry name" value="GIY-YIG endonuclease"/>
    <property type="match status" value="1"/>
</dbReference>
<proteinExistence type="predicted"/>
<evidence type="ECO:0000313" key="1">
    <source>
        <dbReference type="EMBL" id="SMC56255.1"/>
    </source>
</evidence>
<evidence type="ECO:0008006" key="3">
    <source>
        <dbReference type="Google" id="ProtNLM"/>
    </source>
</evidence>
<dbReference type="InterPro" id="IPR035901">
    <property type="entry name" value="GIY-YIG_endonuc_sf"/>
</dbReference>
<dbReference type="EMBL" id="FWXW01000003">
    <property type="protein sequence ID" value="SMC56255.1"/>
    <property type="molecule type" value="Genomic_DNA"/>
</dbReference>